<dbReference type="CDD" id="cd00202">
    <property type="entry name" value="ZnF_GATA"/>
    <property type="match status" value="1"/>
</dbReference>
<name>A0A1Y1UCG5_9TREE</name>
<dbReference type="InParanoid" id="A0A1Y1UCG5"/>
<comment type="caution">
    <text evidence="4">The sequence shown here is derived from an EMBL/GenBank/DDBJ whole genome shotgun (WGS) entry which is preliminary data.</text>
</comment>
<feature type="compositionally biased region" description="Low complexity" evidence="2">
    <location>
        <begin position="839"/>
        <end position="855"/>
    </location>
</feature>
<dbReference type="SMART" id="SM00401">
    <property type="entry name" value="ZnF_GATA"/>
    <property type="match status" value="1"/>
</dbReference>
<dbReference type="GO" id="GO:0006357">
    <property type="term" value="P:regulation of transcription by RNA polymerase II"/>
    <property type="evidence" value="ECO:0007669"/>
    <property type="project" value="TreeGrafter"/>
</dbReference>
<evidence type="ECO:0000259" key="3">
    <source>
        <dbReference type="PROSITE" id="PS50114"/>
    </source>
</evidence>
<feature type="compositionally biased region" description="Basic and acidic residues" evidence="2">
    <location>
        <begin position="443"/>
        <end position="452"/>
    </location>
</feature>
<reference evidence="4 5" key="1">
    <citation type="submission" date="2017-03" db="EMBL/GenBank/DDBJ databases">
        <title>Widespread Adenine N6-methylation of Active Genes in Fungi.</title>
        <authorList>
            <consortium name="DOE Joint Genome Institute"/>
            <person name="Mondo S.J."/>
            <person name="Dannebaum R.O."/>
            <person name="Kuo R.C."/>
            <person name="Louie K.B."/>
            <person name="Bewick A.J."/>
            <person name="Labutti K."/>
            <person name="Haridas S."/>
            <person name="Kuo A."/>
            <person name="Salamov A."/>
            <person name="Ahrendt S.R."/>
            <person name="Lau R."/>
            <person name="Bowen B.P."/>
            <person name="Lipzen A."/>
            <person name="Sullivan W."/>
            <person name="Andreopoulos W.B."/>
            <person name="Clum A."/>
            <person name="Lindquist E."/>
            <person name="Daum C."/>
            <person name="Northen T.R."/>
            <person name="Ramamoorthy G."/>
            <person name="Schmitz R.J."/>
            <person name="Gryganskyi A."/>
            <person name="Culley D."/>
            <person name="Magnuson J."/>
            <person name="James T.Y."/>
            <person name="O'Malley M.A."/>
            <person name="Stajich J.E."/>
            <person name="Spatafora J.W."/>
            <person name="Visel A."/>
            <person name="Grigoriev I.V."/>
        </authorList>
    </citation>
    <scope>NUCLEOTIDE SEQUENCE [LARGE SCALE GENOMIC DNA]</scope>
    <source>
        <strain evidence="4 5">NRRL Y-17943</strain>
    </source>
</reference>
<feature type="region of interest" description="Disordered" evidence="2">
    <location>
        <begin position="815"/>
        <end position="858"/>
    </location>
</feature>
<feature type="compositionally biased region" description="Low complexity" evidence="2">
    <location>
        <begin position="103"/>
        <end position="129"/>
    </location>
</feature>
<dbReference type="PROSITE" id="PS00344">
    <property type="entry name" value="GATA_ZN_FINGER_1"/>
    <property type="match status" value="1"/>
</dbReference>
<keyword evidence="1" id="KW-0863">Zinc-finger</keyword>
<dbReference type="InterPro" id="IPR013088">
    <property type="entry name" value="Znf_NHR/GATA"/>
</dbReference>
<dbReference type="GO" id="GO:0043565">
    <property type="term" value="F:sequence-specific DNA binding"/>
    <property type="evidence" value="ECO:0007669"/>
    <property type="project" value="InterPro"/>
</dbReference>
<dbReference type="Gene3D" id="3.30.50.10">
    <property type="entry name" value="Erythroid Transcription Factor GATA-1, subunit A"/>
    <property type="match status" value="1"/>
</dbReference>
<dbReference type="AlphaFoldDB" id="A0A1Y1UCG5"/>
<proteinExistence type="predicted"/>
<dbReference type="OrthoDB" id="515401at2759"/>
<dbReference type="InterPro" id="IPR000679">
    <property type="entry name" value="Znf_GATA"/>
</dbReference>
<dbReference type="PROSITE" id="PS50114">
    <property type="entry name" value="GATA_ZN_FINGER_2"/>
    <property type="match status" value="1"/>
</dbReference>
<dbReference type="Pfam" id="PF00320">
    <property type="entry name" value="GATA"/>
    <property type="match status" value="1"/>
</dbReference>
<feature type="region of interest" description="Disordered" evidence="2">
    <location>
        <begin position="599"/>
        <end position="623"/>
    </location>
</feature>
<organism evidence="4 5">
    <name type="scientific">Kockovaella imperatae</name>
    <dbReference type="NCBI Taxonomy" id="4999"/>
    <lineage>
        <taxon>Eukaryota</taxon>
        <taxon>Fungi</taxon>
        <taxon>Dikarya</taxon>
        <taxon>Basidiomycota</taxon>
        <taxon>Agaricomycotina</taxon>
        <taxon>Tremellomycetes</taxon>
        <taxon>Tremellales</taxon>
        <taxon>Cuniculitremaceae</taxon>
        <taxon>Kockovaella</taxon>
    </lineage>
</organism>
<feature type="region of interest" description="Disordered" evidence="2">
    <location>
        <begin position="390"/>
        <end position="452"/>
    </location>
</feature>
<evidence type="ECO:0000256" key="2">
    <source>
        <dbReference type="SAM" id="MobiDB-lite"/>
    </source>
</evidence>
<feature type="region of interest" description="Disordered" evidence="2">
    <location>
        <begin position="235"/>
        <end position="363"/>
    </location>
</feature>
<dbReference type="Proteomes" id="UP000193218">
    <property type="component" value="Unassembled WGS sequence"/>
</dbReference>
<gene>
    <name evidence="4" type="ORF">BD324DRAFT_631222</name>
</gene>
<evidence type="ECO:0000256" key="1">
    <source>
        <dbReference type="PROSITE-ProRule" id="PRU00094"/>
    </source>
</evidence>
<keyword evidence="5" id="KW-1185">Reference proteome</keyword>
<feature type="domain" description="GATA-type" evidence="3">
    <location>
        <begin position="455"/>
        <end position="518"/>
    </location>
</feature>
<feature type="compositionally biased region" description="Basic and acidic residues" evidence="2">
    <location>
        <begin position="409"/>
        <end position="424"/>
    </location>
</feature>
<dbReference type="GO" id="GO:0000183">
    <property type="term" value="P:rDNA heterochromatin formation"/>
    <property type="evidence" value="ECO:0007669"/>
    <property type="project" value="TreeGrafter"/>
</dbReference>
<dbReference type="InterPro" id="IPR042403">
    <property type="entry name" value="Spt21/Ams2"/>
</dbReference>
<feature type="compositionally biased region" description="Basic residues" evidence="2">
    <location>
        <begin position="311"/>
        <end position="323"/>
    </location>
</feature>
<dbReference type="SUPFAM" id="SSF57716">
    <property type="entry name" value="Glucocorticoid receptor-like (DNA-binding domain)"/>
    <property type="match status" value="1"/>
</dbReference>
<dbReference type="GO" id="GO:0030466">
    <property type="term" value="P:silent mating-type cassette heterochromatin formation"/>
    <property type="evidence" value="ECO:0007669"/>
    <property type="project" value="TreeGrafter"/>
</dbReference>
<dbReference type="STRING" id="4999.A0A1Y1UCG5"/>
<protein>
    <recommendedName>
        <fullName evidence="3">GATA-type domain-containing protein</fullName>
    </recommendedName>
</protein>
<dbReference type="PANTHER" id="PTHR39147:SF1">
    <property type="entry name" value="PROTEIN SPT21"/>
    <property type="match status" value="1"/>
</dbReference>
<evidence type="ECO:0000313" key="4">
    <source>
        <dbReference type="EMBL" id="ORX35692.1"/>
    </source>
</evidence>
<dbReference type="RefSeq" id="XP_021869856.1">
    <property type="nucleotide sequence ID" value="XM_022016414.1"/>
</dbReference>
<feature type="compositionally biased region" description="Low complexity" evidence="2">
    <location>
        <begin position="328"/>
        <end position="350"/>
    </location>
</feature>
<dbReference type="GeneID" id="33558223"/>
<feature type="region of interest" description="Disordered" evidence="2">
    <location>
        <begin position="507"/>
        <end position="539"/>
    </location>
</feature>
<keyword evidence="1" id="KW-0479">Metal-binding</keyword>
<dbReference type="EMBL" id="NBSH01000010">
    <property type="protein sequence ID" value="ORX35692.1"/>
    <property type="molecule type" value="Genomic_DNA"/>
</dbReference>
<dbReference type="PANTHER" id="PTHR39147">
    <property type="entry name" value="PROTEIN SPT21"/>
    <property type="match status" value="1"/>
</dbReference>
<evidence type="ECO:0000313" key="5">
    <source>
        <dbReference type="Proteomes" id="UP000193218"/>
    </source>
</evidence>
<accession>A0A1Y1UCG5</accession>
<keyword evidence="1" id="KW-0862">Zinc</keyword>
<feature type="region of interest" description="Disordered" evidence="2">
    <location>
        <begin position="101"/>
        <end position="131"/>
    </location>
</feature>
<dbReference type="GO" id="GO:0008270">
    <property type="term" value="F:zinc ion binding"/>
    <property type="evidence" value="ECO:0007669"/>
    <property type="project" value="UniProtKB-KW"/>
</dbReference>
<sequence>MISAPPSPHKIHSLPVIINYNIPSTSQTFSTLFPSLHQVYVHANSAASSVQGSEDLCGSIYLKTVVQGVVTASPELHPLHPSTPDLPLYIFDPRETSLRRSRVSSSLPPHLRSSIASSPTSNPSSPAPSYHLQQAVPAPQDVWTGKGLVSWALDEPGLGKQLITGRIVCNSTFATVPADDVAGGSGLGALAALVDREQQGEAWGIEISLCLKSGNGPIGFPSFAETIPMVAPVTRSTVPASHHRPASSAPQTQRVAVKPPQVVSRPPTKPLSPSRRVNFTPINPRPPVRRMTSNASTGRKKKCTDTSHAHCASHPHPHVHPRSTRPPSNGGSELASSSSSSQAHSSDNESFPGDIPATLYSNPDTLTKDQAERLIASPAFLNMLSKLTGRPINATDDSATRRIRMSRKRPAEELLKKDSDESVKKAKQTSVRPETVAGPSAMTEKKTPAREESSSNAALKCWNCGRTKSAVWRTKVMENGDSVRVCNACGLYWNKLHVMRPPSMWQGVDETPKSIPRRNASTAADKPASRIDANAGNSNGGLKRTLSVAVEQDAKRLAQARARPKTMLDVAKARVMAASSPVRPPPTKTPDAIQNAAEGSRWATQPVAASSPGWTRPSTPPMSAGDNFNPVQQSSAILDTPNTHVRKILGPAVQSLGMPSLELPLSDDGREQAQGATDPLAGIDWSTDLSAFFDLEGFSLPQEPQIGHEVTHIQSDVMEQSTIEPKNQSDGNTERSDDVISQLFNATSSVGDGSSPNRFDWSTLPPSSPPIMSSSDLGHSALLLSSPVVSPWDRKPSPAKSSNISTAFTPLSEASNDMVRSCSDVGPLRPTPRDVSGDSKVSIQSTTSHSSLSATVETDYSRHEYEGKNMEELWGQMLAQHAQSDQAGPGVQSSAGAAEGMLDDDMIRFLL</sequence>